<dbReference type="Proteomes" id="UP000031937">
    <property type="component" value="Unassembled WGS sequence"/>
</dbReference>
<dbReference type="InterPro" id="IPR001173">
    <property type="entry name" value="Glyco_trans_2-like"/>
</dbReference>
<dbReference type="Gene3D" id="3.90.550.10">
    <property type="entry name" value="Spore Coat Polysaccharide Biosynthesis Protein SpsA, Chain A"/>
    <property type="match status" value="1"/>
</dbReference>
<comment type="caution">
    <text evidence="6">The sequence shown here is derived from an EMBL/GenBank/DDBJ whole genome shotgun (WGS) entry which is preliminary data.</text>
</comment>
<dbReference type="PANTHER" id="PTHR43630:SF1">
    <property type="entry name" value="POLY-BETA-1,6-N-ACETYL-D-GLUCOSAMINE SYNTHASE"/>
    <property type="match status" value="1"/>
</dbReference>
<sequence length="393" mass="44868">MLGIDYFFWIAAIIVLYTYIGYGLLLYLLVKIKEKRHPVQPLYLQKPPPTATLLIAAYNEEDIVDLKMENCNRLNYPKGKLNIVWVTDGSTDNTNLKLAEYPEITVLHVPERKGKTAALNRGMQYIHTPFTVFTDANTMLNQEAIREILTPFSDPVVGCVAGEKRIVVEDKDNAAAGGEGFYWRYESKLKSWDSRLYSTVGAAGELFAIRTSLFKTMPEDTLLDDFVLSMSIASQGYKIAYRDAAYAIESASADIGNEQKRKVRIAAGGLQAIWRLLPLLNIFRHGILSFQYISHRVLRWSITPVLLFLLFPLNILLVSLRPEQTGYMILLVLQSLFYLMATGGSILQRRHIKVKILFIPYYFVFMNLNVIKAFFYLQKHKGTGAWEKAKRKQ</sequence>
<dbReference type="Pfam" id="PF00535">
    <property type="entry name" value="Glycos_transf_2"/>
    <property type="match status" value="1"/>
</dbReference>
<keyword evidence="3 6" id="KW-0808">Transferase</keyword>
<dbReference type="SUPFAM" id="SSF53448">
    <property type="entry name" value="Nucleotide-diphospho-sugar transferases"/>
    <property type="match status" value="1"/>
</dbReference>
<feature type="transmembrane region" description="Helical" evidence="4">
    <location>
        <begin position="359"/>
        <end position="377"/>
    </location>
</feature>
<dbReference type="EMBL" id="JPIU01000025">
    <property type="protein sequence ID" value="KIO46711.1"/>
    <property type="molecule type" value="Genomic_DNA"/>
</dbReference>
<evidence type="ECO:0000313" key="7">
    <source>
        <dbReference type="EMBL" id="KIO46902.1"/>
    </source>
</evidence>
<evidence type="ECO:0000313" key="9">
    <source>
        <dbReference type="Proteomes" id="UP000031980"/>
    </source>
</evidence>
<comment type="similarity">
    <text evidence="1">Belongs to the glycosyltransferase 2 family.</text>
</comment>
<name>A0A0C3RHI7_9PORP</name>
<keyword evidence="4" id="KW-1133">Transmembrane helix</keyword>
<feature type="transmembrane region" description="Helical" evidence="4">
    <location>
        <begin position="6"/>
        <end position="30"/>
    </location>
</feature>
<dbReference type="EMBL" id="JPIT01000008">
    <property type="protein sequence ID" value="KIO46902.1"/>
    <property type="molecule type" value="Genomic_DNA"/>
</dbReference>
<dbReference type="InterPro" id="IPR029044">
    <property type="entry name" value="Nucleotide-diphossugar_trans"/>
</dbReference>
<dbReference type="Proteomes" id="UP000031980">
    <property type="component" value="Unassembled WGS sequence"/>
</dbReference>
<dbReference type="OrthoDB" id="9766971at2"/>
<keyword evidence="4" id="KW-0472">Membrane</keyword>
<dbReference type="PANTHER" id="PTHR43630">
    <property type="entry name" value="POLY-BETA-1,6-N-ACETYL-D-GLUCOSAMINE SYNTHASE"/>
    <property type="match status" value="1"/>
</dbReference>
<accession>A0A0C3RHI7</accession>
<evidence type="ECO:0000313" key="8">
    <source>
        <dbReference type="Proteomes" id="UP000031937"/>
    </source>
</evidence>
<reference evidence="6 9" key="1">
    <citation type="submission" date="2014-07" db="EMBL/GenBank/DDBJ databases">
        <title>Porphyromonadaceae bacterium OUH 308042 = ATCC BAA-2681 = DSM 28342 draft genome.</title>
        <authorList>
            <person name="Sydenham T.V."/>
            <person name="Hasman H."/>
            <person name="Justensen U.S."/>
        </authorList>
    </citation>
    <scope>NUCLEOTIDE SEQUENCE [LARGE SCALE GENOMIC DNA]</scope>
    <source>
        <strain evidence="6 9">OUH 308042</strain>
    </source>
</reference>
<evidence type="ECO:0000256" key="3">
    <source>
        <dbReference type="ARBA" id="ARBA00022679"/>
    </source>
</evidence>
<dbReference type="CDD" id="cd06439">
    <property type="entry name" value="CESA_like_1"/>
    <property type="match status" value="1"/>
</dbReference>
<protein>
    <submittedName>
        <fullName evidence="6">Glycosyl transferase</fullName>
    </submittedName>
</protein>
<dbReference type="RefSeq" id="WP_041502318.1">
    <property type="nucleotide sequence ID" value="NZ_JPIT01000008.1"/>
</dbReference>
<gene>
    <name evidence="6" type="ORF">BA92_02280</name>
    <name evidence="7" type="ORF">IE90_02470</name>
</gene>
<evidence type="ECO:0000256" key="4">
    <source>
        <dbReference type="SAM" id="Phobius"/>
    </source>
</evidence>
<proteinExistence type="inferred from homology"/>
<dbReference type="GO" id="GO:0016757">
    <property type="term" value="F:glycosyltransferase activity"/>
    <property type="evidence" value="ECO:0007669"/>
    <property type="project" value="UniProtKB-KW"/>
</dbReference>
<reference evidence="7 8" key="2">
    <citation type="submission" date="2014-07" db="EMBL/GenBank/DDBJ databases">
        <title>Porphyromonadaceae bacterium OUH 334697 = ATCC BAA-2682 = DSM 28341 draft genome.</title>
        <authorList>
            <person name="Sydenham T.V."/>
            <person name="Hasman H."/>
            <person name="Justesen U.S."/>
        </authorList>
    </citation>
    <scope>NUCLEOTIDE SEQUENCE [LARGE SCALE GENOMIC DNA]</scope>
    <source>
        <strain evidence="7 8">OUH 334697</strain>
    </source>
</reference>
<evidence type="ECO:0000256" key="2">
    <source>
        <dbReference type="ARBA" id="ARBA00022676"/>
    </source>
</evidence>
<dbReference type="AlphaFoldDB" id="A0A0C3RHI7"/>
<evidence type="ECO:0000313" key="6">
    <source>
        <dbReference type="EMBL" id="KIO46711.1"/>
    </source>
</evidence>
<keyword evidence="2" id="KW-0328">Glycosyltransferase</keyword>
<organism evidence="6 9">
    <name type="scientific">Sanguibacteroides justesenii</name>
    <dbReference type="NCBI Taxonomy" id="1547597"/>
    <lineage>
        <taxon>Bacteria</taxon>
        <taxon>Pseudomonadati</taxon>
        <taxon>Bacteroidota</taxon>
        <taxon>Bacteroidia</taxon>
        <taxon>Bacteroidales</taxon>
        <taxon>Porphyromonadaceae</taxon>
        <taxon>Sanguibacteroides</taxon>
    </lineage>
</organism>
<keyword evidence="4" id="KW-0812">Transmembrane</keyword>
<feature type="domain" description="Glycosyltransferase 2-like" evidence="5">
    <location>
        <begin position="53"/>
        <end position="215"/>
    </location>
</feature>
<feature type="transmembrane region" description="Helical" evidence="4">
    <location>
        <begin position="297"/>
        <end position="320"/>
    </location>
</feature>
<evidence type="ECO:0000256" key="1">
    <source>
        <dbReference type="ARBA" id="ARBA00006739"/>
    </source>
</evidence>
<keyword evidence="9" id="KW-1185">Reference proteome</keyword>
<evidence type="ECO:0000259" key="5">
    <source>
        <dbReference type="Pfam" id="PF00535"/>
    </source>
</evidence>
<feature type="transmembrane region" description="Helical" evidence="4">
    <location>
        <begin position="326"/>
        <end position="347"/>
    </location>
</feature>